<protein>
    <submittedName>
        <fullName evidence="4">Uncharacterized protein</fullName>
    </submittedName>
</protein>
<evidence type="ECO:0000256" key="1">
    <source>
        <dbReference type="ARBA" id="ARBA00023015"/>
    </source>
</evidence>
<organism evidence="4 5">
    <name type="scientific">Oopsacas minuta</name>
    <dbReference type="NCBI Taxonomy" id="111878"/>
    <lineage>
        <taxon>Eukaryota</taxon>
        <taxon>Metazoa</taxon>
        <taxon>Porifera</taxon>
        <taxon>Hexactinellida</taxon>
        <taxon>Hexasterophora</taxon>
        <taxon>Lyssacinosida</taxon>
        <taxon>Leucopsacidae</taxon>
        <taxon>Oopsacas</taxon>
    </lineage>
</organism>
<keyword evidence="2" id="KW-0804">Transcription</keyword>
<dbReference type="EMBL" id="JAKMXF010000321">
    <property type="protein sequence ID" value="KAI6649328.1"/>
    <property type="molecule type" value="Genomic_DNA"/>
</dbReference>
<accession>A0AAV7JKV3</accession>
<reference evidence="4 5" key="1">
    <citation type="journal article" date="2023" name="BMC Biol.">
        <title>The compact genome of the sponge Oopsacas minuta (Hexactinellida) is lacking key metazoan core genes.</title>
        <authorList>
            <person name="Santini S."/>
            <person name="Schenkelaars Q."/>
            <person name="Jourda C."/>
            <person name="Duchesne M."/>
            <person name="Belahbib H."/>
            <person name="Rocher C."/>
            <person name="Selva M."/>
            <person name="Riesgo A."/>
            <person name="Vervoort M."/>
            <person name="Leys S.P."/>
            <person name="Kodjabachian L."/>
            <person name="Le Bivic A."/>
            <person name="Borchiellini C."/>
            <person name="Claverie J.M."/>
            <person name="Renard E."/>
        </authorList>
    </citation>
    <scope>NUCLEOTIDE SEQUENCE [LARGE SCALE GENOMIC DNA]</scope>
    <source>
        <strain evidence="4">SPO-2</strain>
    </source>
</reference>
<sequence>MASFFSRVLASVGNSINTYTGEDSYKFGDFSRATASRVGTAVRQYTGKDEYQFGDVSRETISKLHQFRERHQTPAIGYLRDNVLGYTNKDRYVLGDITLSTVRKFINFIRENTSSNSNLVSIESTDNAIEGSDELIEVLSRAFWLPNKHDVDIKCTQIQLKDDVIWESFFVIAYELSIQCIHLGVLVVDDFAGLEPFLFIGLPSLVLVEAVHRSIEHEGIVLATGTVVTETNCPDGVKSMFQAIDRFKKKFLELDLNTFELSWLKLNLLFTTGCDKEPPELIAKRVSPDRMVRINAIKSEVIGVSILLTQMLIFKEKFGRVMTRVLEDITESD</sequence>
<proteinExistence type="predicted"/>
<evidence type="ECO:0000313" key="5">
    <source>
        <dbReference type="Proteomes" id="UP001165289"/>
    </source>
</evidence>
<keyword evidence="3" id="KW-0675">Receptor</keyword>
<evidence type="ECO:0000256" key="2">
    <source>
        <dbReference type="ARBA" id="ARBA00023163"/>
    </source>
</evidence>
<gene>
    <name evidence="4" type="ORF">LOD99_11694</name>
</gene>
<dbReference type="SUPFAM" id="SSF48508">
    <property type="entry name" value="Nuclear receptor ligand-binding domain"/>
    <property type="match status" value="1"/>
</dbReference>
<evidence type="ECO:0000256" key="3">
    <source>
        <dbReference type="ARBA" id="ARBA00023170"/>
    </source>
</evidence>
<keyword evidence="5" id="KW-1185">Reference proteome</keyword>
<keyword evidence="1" id="KW-0805">Transcription regulation</keyword>
<dbReference type="AlphaFoldDB" id="A0AAV7JKV3"/>
<evidence type="ECO:0000313" key="4">
    <source>
        <dbReference type="EMBL" id="KAI6649328.1"/>
    </source>
</evidence>
<dbReference type="InterPro" id="IPR035500">
    <property type="entry name" value="NHR-like_dom_sf"/>
</dbReference>
<name>A0AAV7JKV3_9METZ</name>
<dbReference type="Proteomes" id="UP001165289">
    <property type="component" value="Unassembled WGS sequence"/>
</dbReference>
<dbReference type="Gene3D" id="1.10.565.10">
    <property type="entry name" value="Retinoid X Receptor"/>
    <property type="match status" value="1"/>
</dbReference>
<comment type="caution">
    <text evidence="4">The sequence shown here is derived from an EMBL/GenBank/DDBJ whole genome shotgun (WGS) entry which is preliminary data.</text>
</comment>